<dbReference type="PROSITE" id="PS00783">
    <property type="entry name" value="RIBOSOMAL_L13"/>
    <property type="match status" value="1"/>
</dbReference>
<dbReference type="SUPFAM" id="SSF52161">
    <property type="entry name" value="Ribosomal protein L13"/>
    <property type="match status" value="1"/>
</dbReference>
<dbReference type="CDD" id="cd00392">
    <property type="entry name" value="Ribosomal_L13"/>
    <property type="match status" value="1"/>
</dbReference>
<dbReference type="GO" id="GO:0006412">
    <property type="term" value="P:translation"/>
    <property type="evidence" value="ECO:0007669"/>
    <property type="project" value="InterPro"/>
</dbReference>
<dbReference type="GO" id="GO:0005762">
    <property type="term" value="C:mitochondrial large ribosomal subunit"/>
    <property type="evidence" value="ECO:0007669"/>
    <property type="project" value="TreeGrafter"/>
</dbReference>
<dbReference type="PANTHER" id="PTHR11545:SF2">
    <property type="entry name" value="LARGE RIBOSOMAL SUBUNIT PROTEIN UL13M"/>
    <property type="match status" value="1"/>
</dbReference>
<dbReference type="OrthoDB" id="274622at2759"/>
<keyword evidence="3 4" id="KW-0687">Ribonucleoprotein</keyword>
<dbReference type="Proteomes" id="UP000789739">
    <property type="component" value="Unassembled WGS sequence"/>
</dbReference>
<dbReference type="EMBL" id="CAJVPI010000175">
    <property type="protein sequence ID" value="CAG8495015.1"/>
    <property type="molecule type" value="Genomic_DNA"/>
</dbReference>
<name>A0A9N8ZH32_9GLOM</name>
<evidence type="ECO:0000256" key="4">
    <source>
        <dbReference type="RuleBase" id="RU003877"/>
    </source>
</evidence>
<dbReference type="HAMAP" id="MF_01366">
    <property type="entry name" value="Ribosomal_uL13"/>
    <property type="match status" value="1"/>
</dbReference>
<dbReference type="InterPro" id="IPR005823">
    <property type="entry name" value="Ribosomal_uL13_bac-type"/>
</dbReference>
<dbReference type="PANTHER" id="PTHR11545">
    <property type="entry name" value="RIBOSOMAL PROTEIN L13"/>
    <property type="match status" value="1"/>
</dbReference>
<dbReference type="InterPro" id="IPR005822">
    <property type="entry name" value="Ribosomal_uL13"/>
</dbReference>
<dbReference type="Pfam" id="PF00572">
    <property type="entry name" value="Ribosomal_L13"/>
    <property type="match status" value="1"/>
</dbReference>
<dbReference type="AlphaFoldDB" id="A0A9N8ZH32"/>
<keyword evidence="2 4" id="KW-0689">Ribosomal protein</keyword>
<dbReference type="GO" id="GO:0003735">
    <property type="term" value="F:structural constituent of ribosome"/>
    <property type="evidence" value="ECO:0007669"/>
    <property type="project" value="InterPro"/>
</dbReference>
<dbReference type="GO" id="GO:0003729">
    <property type="term" value="F:mRNA binding"/>
    <property type="evidence" value="ECO:0007669"/>
    <property type="project" value="TreeGrafter"/>
</dbReference>
<dbReference type="GO" id="GO:0017148">
    <property type="term" value="P:negative regulation of translation"/>
    <property type="evidence" value="ECO:0007669"/>
    <property type="project" value="TreeGrafter"/>
</dbReference>
<sequence length="204" mass="23070">MSQAIGKTALAYARVWHLVDAKQRILGRLATQIAITLMGKHKPIYDPASDCGDYVVVINAKEIAVTGRKAERKLYRHHTGYPGGLKEINFNQLQQKKPEEIIRKAVSGMLPKNKLRNDRLARLLIFPDEKHPYEHNIMKIHDPELARILAPEGIDHKATEKPNIETTSSPASNIAKDNLISGNNTKISRPYRTWPKNPKAYIPQ</sequence>
<gene>
    <name evidence="6" type="ORF">PBRASI_LOCUS2307</name>
</gene>
<dbReference type="NCBIfam" id="TIGR01066">
    <property type="entry name" value="rplM_bact"/>
    <property type="match status" value="1"/>
</dbReference>
<evidence type="ECO:0000256" key="3">
    <source>
        <dbReference type="ARBA" id="ARBA00023274"/>
    </source>
</evidence>
<evidence type="ECO:0000256" key="5">
    <source>
        <dbReference type="SAM" id="MobiDB-lite"/>
    </source>
</evidence>
<dbReference type="InterPro" id="IPR023563">
    <property type="entry name" value="Ribosomal_uL13_CS"/>
</dbReference>
<reference evidence="6" key="1">
    <citation type="submission" date="2021-06" db="EMBL/GenBank/DDBJ databases">
        <authorList>
            <person name="Kallberg Y."/>
            <person name="Tangrot J."/>
            <person name="Rosling A."/>
        </authorList>
    </citation>
    <scope>NUCLEOTIDE SEQUENCE</scope>
    <source>
        <strain evidence="6">BR232B</strain>
    </source>
</reference>
<comment type="caution">
    <text evidence="6">The sequence shown here is derived from an EMBL/GenBank/DDBJ whole genome shotgun (WGS) entry which is preliminary data.</text>
</comment>
<evidence type="ECO:0000256" key="1">
    <source>
        <dbReference type="ARBA" id="ARBA00006227"/>
    </source>
</evidence>
<evidence type="ECO:0000313" key="6">
    <source>
        <dbReference type="EMBL" id="CAG8495015.1"/>
    </source>
</evidence>
<feature type="region of interest" description="Disordered" evidence="5">
    <location>
        <begin position="157"/>
        <end position="204"/>
    </location>
</feature>
<evidence type="ECO:0000313" key="7">
    <source>
        <dbReference type="Proteomes" id="UP000789739"/>
    </source>
</evidence>
<protein>
    <submittedName>
        <fullName evidence="6">4386_t:CDS:1</fullName>
    </submittedName>
</protein>
<dbReference type="InterPro" id="IPR036899">
    <property type="entry name" value="Ribosomal_uL13_sf"/>
</dbReference>
<proteinExistence type="inferred from homology"/>
<accession>A0A9N8ZH32</accession>
<comment type="similarity">
    <text evidence="1 4">Belongs to the universal ribosomal protein uL13 family.</text>
</comment>
<keyword evidence="7" id="KW-1185">Reference proteome</keyword>
<organism evidence="6 7">
    <name type="scientific">Paraglomus brasilianum</name>
    <dbReference type="NCBI Taxonomy" id="144538"/>
    <lineage>
        <taxon>Eukaryota</taxon>
        <taxon>Fungi</taxon>
        <taxon>Fungi incertae sedis</taxon>
        <taxon>Mucoromycota</taxon>
        <taxon>Glomeromycotina</taxon>
        <taxon>Glomeromycetes</taxon>
        <taxon>Paraglomerales</taxon>
        <taxon>Paraglomeraceae</taxon>
        <taxon>Paraglomus</taxon>
    </lineage>
</organism>
<evidence type="ECO:0000256" key="2">
    <source>
        <dbReference type="ARBA" id="ARBA00022980"/>
    </source>
</evidence>
<dbReference type="Gene3D" id="3.90.1180.10">
    <property type="entry name" value="Ribosomal protein L13"/>
    <property type="match status" value="1"/>
</dbReference>